<name>A0AA46DHI0_9BURK</name>
<evidence type="ECO:0000313" key="13">
    <source>
        <dbReference type="Proteomes" id="UP000294772"/>
    </source>
</evidence>
<dbReference type="Gene3D" id="3.40.1190.20">
    <property type="match status" value="1"/>
</dbReference>
<dbReference type="GO" id="GO:0009228">
    <property type="term" value="P:thiamine biosynthetic process"/>
    <property type="evidence" value="ECO:0007669"/>
    <property type="project" value="UniProtKB-KW"/>
</dbReference>
<comment type="cofactor">
    <cofactor evidence="1">
        <name>Mg(2+)</name>
        <dbReference type="ChEBI" id="CHEBI:18420"/>
    </cofactor>
</comment>
<dbReference type="Proteomes" id="UP000294772">
    <property type="component" value="Unassembled WGS sequence"/>
</dbReference>
<evidence type="ECO:0000256" key="5">
    <source>
        <dbReference type="ARBA" id="ARBA00022723"/>
    </source>
</evidence>
<dbReference type="CDD" id="cd01169">
    <property type="entry name" value="HMPP_kinase"/>
    <property type="match status" value="1"/>
</dbReference>
<dbReference type="FunFam" id="3.20.20.70:FF:000064">
    <property type="entry name" value="Thiamine-phosphate synthase"/>
    <property type="match status" value="1"/>
</dbReference>
<feature type="region of interest" description="Disordered" evidence="9">
    <location>
        <begin position="495"/>
        <end position="517"/>
    </location>
</feature>
<dbReference type="NCBIfam" id="TIGR00097">
    <property type="entry name" value="HMP-P_kinase"/>
    <property type="match status" value="1"/>
</dbReference>
<gene>
    <name evidence="12" type="ORF">EV676_101526</name>
</gene>
<keyword evidence="5" id="KW-0479">Metal-binding</keyword>
<feature type="domain" description="Pyridoxamine kinase/Phosphomethylpyrimidine kinase" evidence="11">
    <location>
        <begin position="14"/>
        <end position="260"/>
    </location>
</feature>
<dbReference type="InterPro" id="IPR022998">
    <property type="entry name" value="ThiamineP_synth_TenI"/>
</dbReference>
<dbReference type="CDD" id="cd00564">
    <property type="entry name" value="TMP_TenI"/>
    <property type="match status" value="1"/>
</dbReference>
<organism evidence="12 13">
    <name type="scientific">Caldimonas thermodepolymerans</name>
    <dbReference type="NCBI Taxonomy" id="215580"/>
    <lineage>
        <taxon>Bacteria</taxon>
        <taxon>Pseudomonadati</taxon>
        <taxon>Pseudomonadota</taxon>
        <taxon>Betaproteobacteria</taxon>
        <taxon>Burkholderiales</taxon>
        <taxon>Sphaerotilaceae</taxon>
        <taxon>Caldimonas</taxon>
    </lineage>
</organism>
<dbReference type="GO" id="GO:0046872">
    <property type="term" value="F:metal ion binding"/>
    <property type="evidence" value="ECO:0007669"/>
    <property type="project" value="UniProtKB-KW"/>
</dbReference>
<dbReference type="GO" id="GO:0005829">
    <property type="term" value="C:cytosol"/>
    <property type="evidence" value="ECO:0007669"/>
    <property type="project" value="TreeGrafter"/>
</dbReference>
<evidence type="ECO:0000256" key="3">
    <source>
        <dbReference type="ARBA" id="ARBA00012135"/>
    </source>
</evidence>
<evidence type="ECO:0000313" key="12">
    <source>
        <dbReference type="EMBL" id="TCP09942.1"/>
    </source>
</evidence>
<evidence type="ECO:0000256" key="2">
    <source>
        <dbReference type="ARBA" id="ARBA00004948"/>
    </source>
</evidence>
<dbReference type="InterPro" id="IPR036206">
    <property type="entry name" value="ThiamineP_synth_sf"/>
</dbReference>
<dbReference type="AlphaFoldDB" id="A0AA46DHI0"/>
<dbReference type="Pfam" id="PF08543">
    <property type="entry name" value="Phos_pyr_kin"/>
    <property type="match status" value="1"/>
</dbReference>
<keyword evidence="6" id="KW-0460">Magnesium</keyword>
<evidence type="ECO:0000259" key="10">
    <source>
        <dbReference type="Pfam" id="PF02581"/>
    </source>
</evidence>
<dbReference type="EC" id="2.7.1.49" evidence="3"/>
<dbReference type="PANTHER" id="PTHR20858">
    <property type="entry name" value="PHOSPHOMETHYLPYRIMIDINE KINASE"/>
    <property type="match status" value="1"/>
</dbReference>
<dbReference type="EMBL" id="SLXF01000001">
    <property type="protein sequence ID" value="TCP09942.1"/>
    <property type="molecule type" value="Genomic_DNA"/>
</dbReference>
<evidence type="ECO:0000256" key="9">
    <source>
        <dbReference type="SAM" id="MobiDB-lite"/>
    </source>
</evidence>
<dbReference type="RefSeq" id="WP_132763310.1">
    <property type="nucleotide sequence ID" value="NZ_CP110416.1"/>
</dbReference>
<comment type="pathway">
    <text evidence="2">Cofactor biosynthesis; thiamine diphosphate biosynthesis.</text>
</comment>
<evidence type="ECO:0000256" key="7">
    <source>
        <dbReference type="ARBA" id="ARBA00022977"/>
    </source>
</evidence>
<evidence type="ECO:0000256" key="8">
    <source>
        <dbReference type="ARBA" id="ARBA00023268"/>
    </source>
</evidence>
<dbReference type="InterPro" id="IPR013749">
    <property type="entry name" value="PM/HMP-P_kinase-1"/>
</dbReference>
<dbReference type="PANTHER" id="PTHR20858:SF17">
    <property type="entry name" value="HYDROXYMETHYLPYRIMIDINE_PHOSPHOMETHYLPYRIMIDINE KINASE THI20-RELATED"/>
    <property type="match status" value="1"/>
</dbReference>
<protein>
    <recommendedName>
        <fullName evidence="3">hydroxymethylpyrimidine kinase</fullName>
        <ecNumber evidence="3">2.7.1.49</ecNumber>
    </recommendedName>
</protein>
<keyword evidence="4" id="KW-0808">Transferase</keyword>
<dbReference type="SUPFAM" id="SSF53613">
    <property type="entry name" value="Ribokinase-like"/>
    <property type="match status" value="1"/>
</dbReference>
<evidence type="ECO:0000256" key="6">
    <source>
        <dbReference type="ARBA" id="ARBA00022842"/>
    </source>
</evidence>
<evidence type="ECO:0000259" key="11">
    <source>
        <dbReference type="Pfam" id="PF08543"/>
    </source>
</evidence>
<dbReference type="InterPro" id="IPR004399">
    <property type="entry name" value="HMP/HMP-P_kinase_dom"/>
</dbReference>
<evidence type="ECO:0000256" key="4">
    <source>
        <dbReference type="ARBA" id="ARBA00022679"/>
    </source>
</evidence>
<comment type="caution">
    <text evidence="12">The sequence shown here is derived from an EMBL/GenBank/DDBJ whole genome shotgun (WGS) entry which is preliminary data.</text>
</comment>
<proteinExistence type="predicted"/>
<dbReference type="SUPFAM" id="SSF51391">
    <property type="entry name" value="Thiamin phosphate synthase"/>
    <property type="match status" value="1"/>
</dbReference>
<dbReference type="GO" id="GO:0008972">
    <property type="term" value="F:phosphomethylpyrimidine kinase activity"/>
    <property type="evidence" value="ECO:0007669"/>
    <property type="project" value="InterPro"/>
</dbReference>
<keyword evidence="7" id="KW-0784">Thiamine biosynthesis</keyword>
<sequence>MSARPIVWSIAGSDSGGGAGIQADLKALAAFEVHGCTAIAALTAQNSVAVERIEAVAPAMLEAQLAALASDLLPQVVKTGLLASLENVAIVARWIDRLRERGPVALVVDPVRRASSGASFASDELRRAFVEQLLPRATLVTPNRDEAAWLLGEDALAQEQLPEAAARLRALGARAVAITGGDAAGESSLDCIDTPQARGWLSLPRVATAHTHGTGCTYASSAAAALALGFCEADATVLAKMATTAALRDGYAAGQGPGPVQARAGFALQGALLPDLLDRLPDAPATPYAALANADLGLYPVVDSADWVERVLAAGVRTVQLRIKQAAPGHLAQEVARSVAAARAVQAQLFINDHWRLAIEHGAYGVHLGQEDLHTLSAADLAAIRDAGLRLGLSTHSYWEVCRARAHRPSYIACGPIHATTTKDMPWRPQGPDNLAYWCRVLAEPVVAIAGMDEPRSRVAASCGASGIAVVRGIVQAGDPEQAIRRLQQAIAQGRAGAPHPVPALPRPTLAGPVPRD</sequence>
<evidence type="ECO:0000256" key="1">
    <source>
        <dbReference type="ARBA" id="ARBA00001946"/>
    </source>
</evidence>
<dbReference type="GO" id="GO:0008902">
    <property type="term" value="F:hydroxymethylpyrimidine kinase activity"/>
    <property type="evidence" value="ECO:0007669"/>
    <property type="project" value="UniProtKB-EC"/>
</dbReference>
<dbReference type="InterPro" id="IPR013785">
    <property type="entry name" value="Aldolase_TIM"/>
</dbReference>
<feature type="domain" description="Thiamine phosphate synthase/TenI" evidence="10">
    <location>
        <begin position="304"/>
        <end position="474"/>
    </location>
</feature>
<keyword evidence="8" id="KW-0511">Multifunctional enzyme</keyword>
<dbReference type="InterPro" id="IPR029056">
    <property type="entry name" value="Ribokinase-like"/>
</dbReference>
<reference evidence="12 13" key="1">
    <citation type="submission" date="2019-03" db="EMBL/GenBank/DDBJ databases">
        <title>Genomic Encyclopedia of Type Strains, Phase IV (KMG-IV): sequencing the most valuable type-strain genomes for metagenomic binning, comparative biology and taxonomic classification.</title>
        <authorList>
            <person name="Goeker M."/>
        </authorList>
    </citation>
    <scope>NUCLEOTIDE SEQUENCE [LARGE SCALE GENOMIC DNA]</scope>
    <source>
        <strain evidence="12 13">DSM 15264</strain>
    </source>
</reference>
<dbReference type="Gene3D" id="3.20.20.70">
    <property type="entry name" value="Aldolase class I"/>
    <property type="match status" value="1"/>
</dbReference>
<accession>A0AA46DHI0</accession>
<dbReference type="Pfam" id="PF02581">
    <property type="entry name" value="TMP-TENI"/>
    <property type="match status" value="1"/>
</dbReference>